<protein>
    <submittedName>
        <fullName evidence="1">Uncharacterized protein</fullName>
    </submittedName>
</protein>
<proteinExistence type="predicted"/>
<sequence length="88" mass="9819">MNKTHQIEIVVGPHLDLKHIWLTDCAIRHQIPIKTSSSTMSATPNKGFQNPKLLPSDPIVVGGKYTGKVTSLDEGKNHFEFIVQLKSR</sequence>
<accession>A0AAD4MND7</accession>
<dbReference type="EMBL" id="JAKKPZ010000327">
    <property type="protein sequence ID" value="KAI1696450.1"/>
    <property type="molecule type" value="Genomic_DNA"/>
</dbReference>
<comment type="caution">
    <text evidence="1">The sequence shown here is derived from an EMBL/GenBank/DDBJ whole genome shotgun (WGS) entry which is preliminary data.</text>
</comment>
<organism evidence="1 2">
    <name type="scientific">Ditylenchus destructor</name>
    <dbReference type="NCBI Taxonomy" id="166010"/>
    <lineage>
        <taxon>Eukaryota</taxon>
        <taxon>Metazoa</taxon>
        <taxon>Ecdysozoa</taxon>
        <taxon>Nematoda</taxon>
        <taxon>Chromadorea</taxon>
        <taxon>Rhabditida</taxon>
        <taxon>Tylenchina</taxon>
        <taxon>Tylenchomorpha</taxon>
        <taxon>Sphaerularioidea</taxon>
        <taxon>Anguinidae</taxon>
        <taxon>Anguininae</taxon>
        <taxon>Ditylenchus</taxon>
    </lineage>
</organism>
<keyword evidence="2" id="KW-1185">Reference proteome</keyword>
<gene>
    <name evidence="1" type="ORF">DdX_19038</name>
</gene>
<dbReference type="AlphaFoldDB" id="A0AAD4MND7"/>
<dbReference type="Proteomes" id="UP001201812">
    <property type="component" value="Unassembled WGS sequence"/>
</dbReference>
<reference evidence="1" key="1">
    <citation type="submission" date="2022-01" db="EMBL/GenBank/DDBJ databases">
        <title>Genome Sequence Resource for Two Populations of Ditylenchus destructor, the Migratory Endoparasitic Phytonematode.</title>
        <authorList>
            <person name="Zhang H."/>
            <person name="Lin R."/>
            <person name="Xie B."/>
        </authorList>
    </citation>
    <scope>NUCLEOTIDE SEQUENCE</scope>
    <source>
        <strain evidence="1">BazhouSP</strain>
    </source>
</reference>
<evidence type="ECO:0000313" key="2">
    <source>
        <dbReference type="Proteomes" id="UP001201812"/>
    </source>
</evidence>
<evidence type="ECO:0000313" key="1">
    <source>
        <dbReference type="EMBL" id="KAI1696450.1"/>
    </source>
</evidence>
<name>A0AAD4MND7_9BILA</name>